<comment type="cofactor">
    <cofactor evidence="1">
        <name>FAD</name>
        <dbReference type="ChEBI" id="CHEBI:57692"/>
    </cofactor>
</comment>
<evidence type="ECO:0000256" key="12">
    <source>
        <dbReference type="ARBA" id="ARBA00023002"/>
    </source>
</evidence>
<dbReference type="SUPFAM" id="SSF63380">
    <property type="entry name" value="Riboflavin synthase domain-like"/>
    <property type="match status" value="1"/>
</dbReference>
<keyword evidence="14" id="KW-0411">Iron-sulfur</keyword>
<evidence type="ECO:0000256" key="13">
    <source>
        <dbReference type="ARBA" id="ARBA00023004"/>
    </source>
</evidence>
<dbReference type="InterPro" id="IPR017927">
    <property type="entry name" value="FAD-bd_FR_type"/>
</dbReference>
<dbReference type="GO" id="GO:0016491">
    <property type="term" value="F:oxidoreductase activity"/>
    <property type="evidence" value="ECO:0007669"/>
    <property type="project" value="UniProtKB-KW"/>
</dbReference>
<keyword evidence="9" id="KW-0274">FAD</keyword>
<dbReference type="SUPFAM" id="SSF52343">
    <property type="entry name" value="Ferredoxin reductase-like, C-terminal NADP-linked domain"/>
    <property type="match status" value="1"/>
</dbReference>
<dbReference type="InterPro" id="IPR004338">
    <property type="entry name" value="NqrB/RnfD"/>
</dbReference>
<dbReference type="GO" id="GO:0055085">
    <property type="term" value="P:transmembrane transport"/>
    <property type="evidence" value="ECO:0007669"/>
    <property type="project" value="InterPro"/>
</dbReference>
<feature type="transmembrane region" description="Helical" evidence="16">
    <location>
        <begin position="227"/>
        <end position="248"/>
    </location>
</feature>
<keyword evidence="3" id="KW-0597">Phosphoprotein</keyword>
<evidence type="ECO:0000313" key="19">
    <source>
        <dbReference type="Proteomes" id="UP000198588"/>
    </source>
</evidence>
<dbReference type="PANTHER" id="PTHR47354:SF6">
    <property type="entry name" value="NADH OXIDOREDUCTASE HCR"/>
    <property type="match status" value="1"/>
</dbReference>
<dbReference type="STRING" id="1165689.SAMN02927914_06430"/>
<feature type="domain" description="FAD-binding FR-type" evidence="17">
    <location>
        <begin position="267"/>
        <end position="370"/>
    </location>
</feature>
<dbReference type="RefSeq" id="WP_091586349.1">
    <property type="nucleotide sequence ID" value="NZ_FMXM01000037.1"/>
</dbReference>
<keyword evidence="2" id="KW-0813">Transport</keyword>
<organism evidence="18 19">
    <name type="scientific">Mesorhizobium qingshengii</name>
    <dbReference type="NCBI Taxonomy" id="1165689"/>
    <lineage>
        <taxon>Bacteria</taxon>
        <taxon>Pseudomonadati</taxon>
        <taxon>Pseudomonadota</taxon>
        <taxon>Alphaproteobacteria</taxon>
        <taxon>Hyphomicrobiales</taxon>
        <taxon>Phyllobacteriaceae</taxon>
        <taxon>Mesorhizobium</taxon>
    </lineage>
</organism>
<evidence type="ECO:0000256" key="14">
    <source>
        <dbReference type="ARBA" id="ARBA00023014"/>
    </source>
</evidence>
<keyword evidence="6 16" id="KW-0812">Transmembrane</keyword>
<evidence type="ECO:0000256" key="2">
    <source>
        <dbReference type="ARBA" id="ARBA00022448"/>
    </source>
</evidence>
<evidence type="ECO:0000256" key="4">
    <source>
        <dbReference type="ARBA" id="ARBA00022630"/>
    </source>
</evidence>
<dbReference type="PROSITE" id="PS51384">
    <property type="entry name" value="FAD_FR"/>
    <property type="match status" value="1"/>
</dbReference>
<accession>A0A1G5ZWL7</accession>
<keyword evidence="8" id="KW-0479">Metal-binding</keyword>
<feature type="transmembrane region" description="Helical" evidence="16">
    <location>
        <begin position="143"/>
        <end position="162"/>
    </location>
</feature>
<evidence type="ECO:0000256" key="3">
    <source>
        <dbReference type="ARBA" id="ARBA00022553"/>
    </source>
</evidence>
<dbReference type="InterPro" id="IPR050415">
    <property type="entry name" value="MRET"/>
</dbReference>
<evidence type="ECO:0000256" key="10">
    <source>
        <dbReference type="ARBA" id="ARBA00022967"/>
    </source>
</evidence>
<dbReference type="PANTHER" id="PTHR47354">
    <property type="entry name" value="NADH OXIDOREDUCTASE HCR"/>
    <property type="match status" value="1"/>
</dbReference>
<evidence type="ECO:0000256" key="1">
    <source>
        <dbReference type="ARBA" id="ARBA00001974"/>
    </source>
</evidence>
<feature type="transmembrane region" description="Helical" evidence="16">
    <location>
        <begin position="199"/>
        <end position="215"/>
    </location>
</feature>
<proteinExistence type="predicted"/>
<dbReference type="Proteomes" id="UP000198588">
    <property type="component" value="Unassembled WGS sequence"/>
</dbReference>
<keyword evidence="11 16" id="KW-1133">Transmembrane helix</keyword>
<evidence type="ECO:0000256" key="8">
    <source>
        <dbReference type="ARBA" id="ARBA00022723"/>
    </source>
</evidence>
<dbReference type="Pfam" id="PF03116">
    <property type="entry name" value="NQR2_RnfD_RnfE"/>
    <property type="match status" value="1"/>
</dbReference>
<keyword evidence="5" id="KW-0288">FMN</keyword>
<dbReference type="GO" id="GO:0051537">
    <property type="term" value="F:2 iron, 2 sulfur cluster binding"/>
    <property type="evidence" value="ECO:0007669"/>
    <property type="project" value="UniProtKB-KW"/>
</dbReference>
<evidence type="ECO:0000259" key="17">
    <source>
        <dbReference type="PROSITE" id="PS51384"/>
    </source>
</evidence>
<dbReference type="GO" id="GO:0046872">
    <property type="term" value="F:metal ion binding"/>
    <property type="evidence" value="ECO:0007669"/>
    <property type="project" value="UniProtKB-KW"/>
</dbReference>
<dbReference type="GO" id="GO:0016020">
    <property type="term" value="C:membrane"/>
    <property type="evidence" value="ECO:0007669"/>
    <property type="project" value="InterPro"/>
</dbReference>
<keyword evidence="12" id="KW-0560">Oxidoreductase</keyword>
<evidence type="ECO:0000313" key="18">
    <source>
        <dbReference type="EMBL" id="SDA99020.1"/>
    </source>
</evidence>
<sequence length="503" mass="55658">MIKTIDRFLDRLTMYRLILYYLMALVATALVFGFAGLVPHDPVALAFTTALALAACWIANKVFARIFEVPANSESVYITALILALILDPVAVTDLAGIGAVAFASVWAISSKFIFAVGRKHLFNPAALGVALSAFLLDKPATWWVGGNLWLLPVVLVGGILIVRKLRRLDLFATFVAVALATILATTEPSQYGVALKETLTSSPLLFFAFVMLTEPLTAPTTRLPRIAFAAIVGFLFAPNIHIGSFYFTPELALLAGNLFAYAAGPRGRFVLTLERIERSAVDSYDFIFRSQRKLAFQAGQYLEWTLGLDRSDNRGNRRYFTIASAPTEETVRLGVKFYPESSAFKRELMTLKPGDRIHAAQLAGSFTLPAKPETKIAFLAGGIGITPFRSMLQHLLDRKERRPIVILYGTEGQQDIAYRDVLGAARRELGIRTVHAVARGGEHGQYPGYIDERLIRLAIPDYLERTFYISGPQAMVKALRQKLRAMGVRRSRIKVDYFPGFA</sequence>
<dbReference type="AlphaFoldDB" id="A0A1G5ZWL7"/>
<keyword evidence="15 16" id="KW-0472">Membrane</keyword>
<dbReference type="CDD" id="cd00322">
    <property type="entry name" value="FNR_like"/>
    <property type="match status" value="1"/>
</dbReference>
<dbReference type="EMBL" id="FMXM01000037">
    <property type="protein sequence ID" value="SDA99020.1"/>
    <property type="molecule type" value="Genomic_DNA"/>
</dbReference>
<dbReference type="Gene3D" id="3.40.50.80">
    <property type="entry name" value="Nucleotide-binding domain of ferredoxin-NADP reductase (FNR) module"/>
    <property type="match status" value="1"/>
</dbReference>
<feature type="transmembrane region" description="Helical" evidence="16">
    <location>
        <begin position="17"/>
        <end position="37"/>
    </location>
</feature>
<evidence type="ECO:0000256" key="16">
    <source>
        <dbReference type="SAM" id="Phobius"/>
    </source>
</evidence>
<evidence type="ECO:0000256" key="7">
    <source>
        <dbReference type="ARBA" id="ARBA00022714"/>
    </source>
</evidence>
<keyword evidence="18" id="KW-0830">Ubiquinone</keyword>
<keyword evidence="10" id="KW-1278">Translocase</keyword>
<keyword evidence="4" id="KW-0285">Flavoprotein</keyword>
<feature type="transmembrane region" description="Helical" evidence="16">
    <location>
        <begin position="43"/>
        <end position="63"/>
    </location>
</feature>
<dbReference type="Gene3D" id="2.40.30.10">
    <property type="entry name" value="Translation factors"/>
    <property type="match status" value="1"/>
</dbReference>
<dbReference type="PRINTS" id="PR00410">
    <property type="entry name" value="PHEHYDRXLASE"/>
</dbReference>
<dbReference type="InterPro" id="IPR039261">
    <property type="entry name" value="FNR_nucleotide-bd"/>
</dbReference>
<reference evidence="18 19" key="1">
    <citation type="submission" date="2016-10" db="EMBL/GenBank/DDBJ databases">
        <authorList>
            <person name="de Groot N.N."/>
        </authorList>
    </citation>
    <scope>NUCLEOTIDE SEQUENCE [LARGE SCALE GENOMIC DNA]</scope>
    <source>
        <strain evidence="18 19">CGMCC 1.12097</strain>
    </source>
</reference>
<feature type="transmembrane region" description="Helical" evidence="16">
    <location>
        <begin position="75"/>
        <end position="92"/>
    </location>
</feature>
<keyword evidence="13" id="KW-0408">Iron</keyword>
<name>A0A1G5ZWL7_9HYPH</name>
<evidence type="ECO:0000256" key="11">
    <source>
        <dbReference type="ARBA" id="ARBA00022989"/>
    </source>
</evidence>
<dbReference type="InterPro" id="IPR017938">
    <property type="entry name" value="Riboflavin_synthase-like_b-brl"/>
</dbReference>
<protein>
    <submittedName>
        <fullName evidence="18">Na+-transporting NADH:ubiquinone oxidoreductase, subunit NqrB</fullName>
    </submittedName>
</protein>
<evidence type="ECO:0000256" key="9">
    <source>
        <dbReference type="ARBA" id="ARBA00022827"/>
    </source>
</evidence>
<evidence type="ECO:0000256" key="5">
    <source>
        <dbReference type="ARBA" id="ARBA00022643"/>
    </source>
</evidence>
<dbReference type="Pfam" id="PF00175">
    <property type="entry name" value="NAD_binding_1"/>
    <property type="match status" value="1"/>
</dbReference>
<dbReference type="OrthoDB" id="9786134at2"/>
<dbReference type="InterPro" id="IPR001433">
    <property type="entry name" value="OxRdtase_FAD/NAD-bd"/>
</dbReference>
<keyword evidence="7" id="KW-0001">2Fe-2S</keyword>
<feature type="transmembrane region" description="Helical" evidence="16">
    <location>
        <begin position="169"/>
        <end position="187"/>
    </location>
</feature>
<gene>
    <name evidence="18" type="ORF">SAMN02927914_06430</name>
</gene>
<evidence type="ECO:0000256" key="6">
    <source>
        <dbReference type="ARBA" id="ARBA00022692"/>
    </source>
</evidence>
<evidence type="ECO:0000256" key="15">
    <source>
        <dbReference type="ARBA" id="ARBA00023136"/>
    </source>
</evidence>